<keyword evidence="3" id="KW-1185">Reference proteome</keyword>
<keyword evidence="1" id="KW-0812">Transmembrane</keyword>
<proteinExistence type="predicted"/>
<dbReference type="EMBL" id="JACOGF010000003">
    <property type="protein sequence ID" value="MBC3917443.1"/>
    <property type="molecule type" value="Genomic_DNA"/>
</dbReference>
<dbReference type="PANTHER" id="PTHR34368:SF1">
    <property type="entry name" value="OS01G0962200 PROTEIN"/>
    <property type="match status" value="1"/>
</dbReference>
<dbReference type="RefSeq" id="WP_186946659.1">
    <property type="nucleotide sequence ID" value="NZ_JACOGF010000003.1"/>
</dbReference>
<feature type="transmembrane region" description="Helical" evidence="1">
    <location>
        <begin position="175"/>
        <end position="195"/>
    </location>
</feature>
<dbReference type="Proteomes" id="UP000650424">
    <property type="component" value="Unassembled WGS sequence"/>
</dbReference>
<feature type="transmembrane region" description="Helical" evidence="1">
    <location>
        <begin position="202"/>
        <end position="220"/>
    </location>
</feature>
<protein>
    <recommendedName>
        <fullName evidence="4">Ceramidase</fullName>
    </recommendedName>
</protein>
<feature type="transmembrane region" description="Helical" evidence="1">
    <location>
        <begin position="226"/>
        <end position="250"/>
    </location>
</feature>
<feature type="transmembrane region" description="Helical" evidence="1">
    <location>
        <begin position="12"/>
        <end position="39"/>
    </location>
</feature>
<reference evidence="2 3" key="1">
    <citation type="submission" date="2020-08" db="EMBL/GenBank/DDBJ databases">
        <title>Novel species isolated from subtropical streams in China.</title>
        <authorList>
            <person name="Lu H."/>
        </authorList>
    </citation>
    <scope>NUCLEOTIDE SEQUENCE [LARGE SCALE GENOMIC DNA]</scope>
    <source>
        <strain evidence="2 3">CY18W</strain>
    </source>
</reference>
<keyword evidence="1" id="KW-1133">Transmembrane helix</keyword>
<sequence length="277" mass="30223">MVRKSSKSSKSALLAALPWIITALAVVAMLLHGPILQFAHYHDFADQSTWMGIAHAMDVLSNIGFALVAVTGVAALAKKFRQCNGGMGFPAYCVFVVALMATSMGSSYYHLVPDDARLFWDRLPIALACCSLLAAVRADNLPGMDARRALTELIVLLLAGLASVLWWQYSGDLRPYLLIQVLSLVLIPVWQAVWGSARSTRLLFGCAMLLYVFAKVTELLDAEILHALHIVSGHSLKHLLAAAAAGLIVLDLRPKRSGMTFLRKRRQKIEGLRQSAS</sequence>
<evidence type="ECO:0000313" key="3">
    <source>
        <dbReference type="Proteomes" id="UP000650424"/>
    </source>
</evidence>
<evidence type="ECO:0000313" key="2">
    <source>
        <dbReference type="EMBL" id="MBC3917443.1"/>
    </source>
</evidence>
<feature type="transmembrane region" description="Helical" evidence="1">
    <location>
        <begin position="59"/>
        <end position="77"/>
    </location>
</feature>
<feature type="transmembrane region" description="Helical" evidence="1">
    <location>
        <begin position="118"/>
        <end position="138"/>
    </location>
</feature>
<evidence type="ECO:0000256" key="1">
    <source>
        <dbReference type="SAM" id="Phobius"/>
    </source>
</evidence>
<gene>
    <name evidence="2" type="ORF">H8L32_08160</name>
</gene>
<comment type="caution">
    <text evidence="2">The sequence shown here is derived from an EMBL/GenBank/DDBJ whole genome shotgun (WGS) entry which is preliminary data.</text>
</comment>
<dbReference type="PANTHER" id="PTHR34368">
    <property type="entry name" value="OS01G0962200 PROTEIN"/>
    <property type="match status" value="1"/>
</dbReference>
<organism evidence="2 3">
    <name type="scientific">Undibacterium hunanense</name>
    <dbReference type="NCBI Taxonomy" id="2762292"/>
    <lineage>
        <taxon>Bacteria</taxon>
        <taxon>Pseudomonadati</taxon>
        <taxon>Pseudomonadota</taxon>
        <taxon>Betaproteobacteria</taxon>
        <taxon>Burkholderiales</taxon>
        <taxon>Oxalobacteraceae</taxon>
        <taxon>Undibacterium</taxon>
    </lineage>
</organism>
<feature type="transmembrane region" description="Helical" evidence="1">
    <location>
        <begin position="150"/>
        <end position="169"/>
    </location>
</feature>
<feature type="transmembrane region" description="Helical" evidence="1">
    <location>
        <begin position="89"/>
        <end position="112"/>
    </location>
</feature>
<evidence type="ECO:0008006" key="4">
    <source>
        <dbReference type="Google" id="ProtNLM"/>
    </source>
</evidence>
<name>A0ABR6ZNK5_9BURK</name>
<keyword evidence="1" id="KW-0472">Membrane</keyword>
<accession>A0ABR6ZNK5</accession>